<evidence type="ECO:0000313" key="13">
    <source>
        <dbReference type="EMBL" id="ESR23898.1"/>
    </source>
</evidence>
<keyword evidence="3 9" id="KW-0813">Transport</keyword>
<keyword evidence="7 9" id="KW-1133">Transmembrane helix</keyword>
<dbReference type="Pfam" id="PF26002">
    <property type="entry name" value="Beta-barrel_AprE"/>
    <property type="match status" value="1"/>
</dbReference>
<dbReference type="RefSeq" id="WP_023432968.1">
    <property type="nucleotide sequence ID" value="NZ_AWXZ01000037.1"/>
</dbReference>
<evidence type="ECO:0000256" key="2">
    <source>
        <dbReference type="ARBA" id="ARBA00009477"/>
    </source>
</evidence>
<dbReference type="STRING" id="631454.N177_2843"/>
<dbReference type="Gene3D" id="2.40.50.100">
    <property type="match status" value="1"/>
</dbReference>
<dbReference type="InterPro" id="IPR058781">
    <property type="entry name" value="HH_AprE-like"/>
</dbReference>
<feature type="coiled-coil region" evidence="10">
    <location>
        <begin position="224"/>
        <end position="251"/>
    </location>
</feature>
<name>V4TC48_9HYPH</name>
<comment type="similarity">
    <text evidence="2 9">Belongs to the membrane fusion protein (MFP) (TC 8.A.1) family.</text>
</comment>
<dbReference type="InterPro" id="IPR050739">
    <property type="entry name" value="MFP"/>
</dbReference>
<dbReference type="SUPFAM" id="SSF111369">
    <property type="entry name" value="HlyD-like secretion proteins"/>
    <property type="match status" value="1"/>
</dbReference>
<dbReference type="eggNOG" id="COG0845">
    <property type="taxonomic scope" value="Bacteria"/>
</dbReference>
<dbReference type="PRINTS" id="PR01490">
    <property type="entry name" value="RTXTOXIND"/>
</dbReference>
<feature type="domain" description="AprE-like long alpha-helical hairpin" evidence="11">
    <location>
        <begin position="92"/>
        <end position="280"/>
    </location>
</feature>
<keyword evidence="8 9" id="KW-0472">Membrane</keyword>
<evidence type="ECO:0000313" key="14">
    <source>
        <dbReference type="Proteomes" id="UP000017819"/>
    </source>
</evidence>
<evidence type="ECO:0000256" key="1">
    <source>
        <dbReference type="ARBA" id="ARBA00004377"/>
    </source>
</evidence>
<dbReference type="NCBIfam" id="TIGR01843">
    <property type="entry name" value="type_I_hlyD"/>
    <property type="match status" value="1"/>
</dbReference>
<evidence type="ECO:0000259" key="12">
    <source>
        <dbReference type="Pfam" id="PF26002"/>
    </source>
</evidence>
<evidence type="ECO:0000256" key="5">
    <source>
        <dbReference type="ARBA" id="ARBA00022519"/>
    </source>
</evidence>
<evidence type="ECO:0000256" key="10">
    <source>
        <dbReference type="SAM" id="Coils"/>
    </source>
</evidence>
<comment type="caution">
    <text evidence="13">The sequence shown here is derived from an EMBL/GenBank/DDBJ whole genome shotgun (WGS) entry which is preliminary data.</text>
</comment>
<evidence type="ECO:0000256" key="4">
    <source>
        <dbReference type="ARBA" id="ARBA00022475"/>
    </source>
</evidence>
<keyword evidence="14" id="KW-1185">Reference proteome</keyword>
<evidence type="ECO:0000256" key="8">
    <source>
        <dbReference type="ARBA" id="ARBA00023136"/>
    </source>
</evidence>
<dbReference type="Gene3D" id="2.40.30.170">
    <property type="match status" value="1"/>
</dbReference>
<organism evidence="13 14">
    <name type="scientific">Lutibaculum baratangense AMV1</name>
    <dbReference type="NCBI Taxonomy" id="631454"/>
    <lineage>
        <taxon>Bacteria</taxon>
        <taxon>Pseudomonadati</taxon>
        <taxon>Pseudomonadota</taxon>
        <taxon>Alphaproteobacteria</taxon>
        <taxon>Hyphomicrobiales</taxon>
        <taxon>Tepidamorphaceae</taxon>
        <taxon>Lutibaculum</taxon>
    </lineage>
</organism>
<protein>
    <recommendedName>
        <fullName evidence="9">Membrane fusion protein (MFP) family protein</fullName>
    </recommendedName>
</protein>
<evidence type="ECO:0000256" key="9">
    <source>
        <dbReference type="RuleBase" id="RU365093"/>
    </source>
</evidence>
<dbReference type="GO" id="GO:0015031">
    <property type="term" value="P:protein transport"/>
    <property type="evidence" value="ECO:0007669"/>
    <property type="project" value="InterPro"/>
</dbReference>
<keyword evidence="4 9" id="KW-1003">Cell membrane</keyword>
<proteinExistence type="inferred from homology"/>
<accession>V4TC48</accession>
<dbReference type="AlphaFoldDB" id="V4TC48"/>
<dbReference type="Proteomes" id="UP000017819">
    <property type="component" value="Unassembled WGS sequence"/>
</dbReference>
<evidence type="ECO:0000259" key="11">
    <source>
        <dbReference type="Pfam" id="PF25994"/>
    </source>
</evidence>
<dbReference type="Pfam" id="PF25994">
    <property type="entry name" value="HH_AprE"/>
    <property type="match status" value="1"/>
</dbReference>
<gene>
    <name evidence="13" type="ORF">N177_2843</name>
</gene>
<dbReference type="PANTHER" id="PTHR30386:SF17">
    <property type="entry name" value="ALKALINE PROTEASE SECRETION PROTEIN APRE"/>
    <property type="match status" value="1"/>
</dbReference>
<dbReference type="PANTHER" id="PTHR30386">
    <property type="entry name" value="MEMBRANE FUSION SUBUNIT OF EMRAB-TOLC MULTIDRUG EFFLUX PUMP"/>
    <property type="match status" value="1"/>
</dbReference>
<dbReference type="InterPro" id="IPR058982">
    <property type="entry name" value="Beta-barrel_AprE"/>
</dbReference>
<evidence type="ECO:0000256" key="3">
    <source>
        <dbReference type="ARBA" id="ARBA00022448"/>
    </source>
</evidence>
<keyword evidence="5 9" id="KW-0997">Cell inner membrane</keyword>
<dbReference type="GO" id="GO:0005886">
    <property type="term" value="C:plasma membrane"/>
    <property type="evidence" value="ECO:0007669"/>
    <property type="project" value="UniProtKB-SubCell"/>
</dbReference>
<feature type="coiled-coil region" evidence="10">
    <location>
        <begin position="151"/>
        <end position="199"/>
    </location>
</feature>
<feature type="domain" description="AprE-like beta-barrel" evidence="12">
    <location>
        <begin position="322"/>
        <end position="411"/>
    </location>
</feature>
<reference evidence="13 14" key="1">
    <citation type="journal article" date="2014" name="Genome Announc.">
        <title>Draft Genome Sequence of Lutibaculum baratangense Strain AMV1T, Isolated from a Mud Volcano in Andamans, India.</title>
        <authorList>
            <person name="Singh A."/>
            <person name="Sreenivas A."/>
            <person name="Sathyanarayana Reddy G."/>
            <person name="Pinnaka A.K."/>
            <person name="Shivaji S."/>
        </authorList>
    </citation>
    <scope>NUCLEOTIDE SEQUENCE [LARGE SCALE GENOMIC DNA]</scope>
    <source>
        <strain evidence="13 14">AMV1</strain>
    </source>
</reference>
<dbReference type="InterPro" id="IPR010129">
    <property type="entry name" value="T1SS_HlyD"/>
</dbReference>
<dbReference type="OrthoDB" id="9810980at2"/>
<keyword evidence="6 9" id="KW-0812">Transmembrane</keyword>
<feature type="transmembrane region" description="Helical" evidence="9">
    <location>
        <begin position="12"/>
        <end position="36"/>
    </location>
</feature>
<comment type="subcellular location">
    <subcellularLocation>
        <location evidence="1 9">Cell inner membrane</location>
        <topology evidence="1 9">Single-pass membrane protein</topology>
    </subcellularLocation>
</comment>
<keyword evidence="10" id="KW-0175">Coiled coil</keyword>
<dbReference type="EMBL" id="AWXZ01000037">
    <property type="protein sequence ID" value="ESR23898.1"/>
    <property type="molecule type" value="Genomic_DNA"/>
</dbReference>
<dbReference type="PATRIC" id="fig|631454.5.peg.2808"/>
<evidence type="ECO:0000256" key="6">
    <source>
        <dbReference type="ARBA" id="ARBA00022692"/>
    </source>
</evidence>
<sequence>MAEWHKNVATGIGRPVVIGILILALGFGGFGTWAAVAPLAGAVVAPGTVVTLGRNKLVQHLEGGIVREILVKEGERVEGGQPLIVLDPTQPEARRNRIQAQLDVLDALEARAVAERDGDHEIAFPEALLAKDTPEVVRVVADQRAEFEARFEKHQAELGILGQQMAALNEEITGLEAQKQAIEIQLELIQEEKADTESLLQKGLARKTRALELRRAEADLIGRQGQLTAAIAKARQTITEAEQQIQRLRIARLEEAVSRLSDVRLKRSDFTEQLRAAQDVLDRLVVRTPVPGTVMQLTKYNPGAVISPGEPLMEIVPESSGLVIEAHVRPQDIDEVRLGQQARLAFSALDQREVPPVPGEVDRVSADRFVNDKTGEAYYLVRLAITVDPIEGFDPAAIGPGQPVEVFITTEERTFLTYLTDPIRKTFRRSLRES</sequence>
<evidence type="ECO:0000256" key="7">
    <source>
        <dbReference type="ARBA" id="ARBA00022989"/>
    </source>
</evidence>